<sequence length="461" mass="48472">MTTLHDRLADLAADADAHADVREPVHVLWDRGRRYHRLRRGGTAAIVVAALAVVGGVVGTAELRADTTPAPAGSPVGVPERIFAPSPYLEGTEDGGSLGRLAVLLSTTRSGMWGSEQGYVGVSAATGEYRFLDLPDAAPDPGAVLSPDGSVVAYWTSGPTQDTPNTIDGEPPVTGVALYHPDTGDVVRHDIATEHGLGIETDLDWVATDTLLVRFTQYAGGEGDSEMDRSTSGAAPTLLWDVDEPDPRPAESREVRRGFWTEPSGHAGQVVTVHGERTFSVVALDAPRLPRRYRTDQVLSTSVSAGPGGQWAAAVWGGPGDRGRNPNVLVGAPFSSASTLGGEAAARIDLPQVPGSRRYAEVVGWLDGSTVLARARRGGYDGRTVLDAVDLRDGATGELVVGPPEGTGARWQVATDLLREPTVDAVEPPRPMSPRLTAGLTGLTVLGAAGALVLWRRRVRP</sequence>
<dbReference type="RefSeq" id="WP_300962277.1">
    <property type="nucleotide sequence ID" value="NZ_JAUHJR010000008.1"/>
</dbReference>
<evidence type="ECO:0008006" key="4">
    <source>
        <dbReference type="Google" id="ProtNLM"/>
    </source>
</evidence>
<protein>
    <recommendedName>
        <fullName evidence="4">WD40 repeat domain-containing protein</fullName>
    </recommendedName>
</protein>
<organism evidence="2 3">
    <name type="scientific">Nocardioides abyssi</name>
    <dbReference type="NCBI Taxonomy" id="3058370"/>
    <lineage>
        <taxon>Bacteria</taxon>
        <taxon>Bacillati</taxon>
        <taxon>Actinomycetota</taxon>
        <taxon>Actinomycetes</taxon>
        <taxon>Propionibacteriales</taxon>
        <taxon>Nocardioidaceae</taxon>
        <taxon>Nocardioides</taxon>
    </lineage>
</organism>
<evidence type="ECO:0000313" key="3">
    <source>
        <dbReference type="Proteomes" id="UP001168537"/>
    </source>
</evidence>
<comment type="caution">
    <text evidence="2">The sequence shown here is derived from an EMBL/GenBank/DDBJ whole genome shotgun (WGS) entry which is preliminary data.</text>
</comment>
<dbReference type="Proteomes" id="UP001168537">
    <property type="component" value="Unassembled WGS sequence"/>
</dbReference>
<evidence type="ECO:0000256" key="1">
    <source>
        <dbReference type="SAM" id="Phobius"/>
    </source>
</evidence>
<evidence type="ECO:0000313" key="2">
    <source>
        <dbReference type="EMBL" id="MDN4163073.1"/>
    </source>
</evidence>
<feature type="transmembrane region" description="Helical" evidence="1">
    <location>
        <begin position="41"/>
        <end position="61"/>
    </location>
</feature>
<name>A0ABT8EY65_9ACTN</name>
<gene>
    <name evidence="2" type="ORF">QWY29_17015</name>
</gene>
<keyword evidence="3" id="KW-1185">Reference proteome</keyword>
<reference evidence="2" key="1">
    <citation type="submission" date="2023-06" db="EMBL/GenBank/DDBJ databases">
        <title>Draft genome sequence of Nocardioides sp. SOB72.</title>
        <authorList>
            <person name="Zhang G."/>
        </authorList>
    </citation>
    <scope>NUCLEOTIDE SEQUENCE</scope>
    <source>
        <strain evidence="2">SOB72</strain>
    </source>
</reference>
<proteinExistence type="predicted"/>
<keyword evidence="1" id="KW-0472">Membrane</keyword>
<accession>A0ABT8EY65</accession>
<keyword evidence="1" id="KW-1133">Transmembrane helix</keyword>
<feature type="transmembrane region" description="Helical" evidence="1">
    <location>
        <begin position="436"/>
        <end position="455"/>
    </location>
</feature>
<keyword evidence="1" id="KW-0812">Transmembrane</keyword>
<dbReference type="EMBL" id="JAUHJR010000008">
    <property type="protein sequence ID" value="MDN4163073.1"/>
    <property type="molecule type" value="Genomic_DNA"/>
</dbReference>